<dbReference type="Pfam" id="PF18545">
    <property type="entry name" value="HalOD1"/>
    <property type="match status" value="1"/>
</dbReference>
<dbReference type="AlphaFoldDB" id="A0A897NMF8"/>
<proteinExistence type="predicted"/>
<evidence type="ECO:0000313" key="2">
    <source>
        <dbReference type="EMBL" id="QSG13888.1"/>
    </source>
</evidence>
<organism evidence="2 3">
    <name type="scientific">Halapricum desulfuricans</name>
    <dbReference type="NCBI Taxonomy" id="2841257"/>
    <lineage>
        <taxon>Archaea</taxon>
        <taxon>Methanobacteriati</taxon>
        <taxon>Methanobacteriota</taxon>
        <taxon>Stenosarchaea group</taxon>
        <taxon>Halobacteria</taxon>
        <taxon>Halobacteriales</taxon>
        <taxon>Haloarculaceae</taxon>
        <taxon>Halapricum</taxon>
    </lineage>
</organism>
<reference evidence="2 3" key="1">
    <citation type="submission" date="2020-11" db="EMBL/GenBank/DDBJ databases">
        <title>Carbohydrate-dependent, anaerobic sulfur respiration: A novel catabolism in halophilic archaea.</title>
        <authorList>
            <person name="Sorokin D.Y."/>
            <person name="Messina E."/>
            <person name="Smedile F."/>
            <person name="La Cono V."/>
            <person name="Hallsworth J.E."/>
            <person name="Yakimov M.M."/>
        </authorList>
    </citation>
    <scope>NUCLEOTIDE SEQUENCE [LARGE SCALE GENOMIC DNA]</scope>
    <source>
        <strain evidence="2 3">HSR-Est</strain>
    </source>
</reference>
<dbReference type="Proteomes" id="UP000663292">
    <property type="component" value="Chromosome"/>
</dbReference>
<accession>A0A897NMF8</accession>
<dbReference type="InterPro" id="IPR040624">
    <property type="entry name" value="HalOD1"/>
</dbReference>
<protein>
    <recommendedName>
        <fullName evidence="1">Halobacterial output domain-containing protein</fullName>
    </recommendedName>
</protein>
<name>A0A897NMF8_9EURY</name>
<sequence>MTMNNSSDKIIHRKLVANQQNPAVQIAKVVADLEGKQPEELTPTYEHLGNTIDYIFSNPPAPGARVEIKFSYEGYRITIEQDGSAQFVKTA</sequence>
<dbReference type="EMBL" id="CP064791">
    <property type="protein sequence ID" value="QSG13888.1"/>
    <property type="molecule type" value="Genomic_DNA"/>
</dbReference>
<keyword evidence="3" id="KW-1185">Reference proteome</keyword>
<gene>
    <name evidence="2" type="ORF">HSEST_0338</name>
</gene>
<feature type="domain" description="Halobacterial output" evidence="1">
    <location>
        <begin position="19"/>
        <end position="85"/>
    </location>
</feature>
<evidence type="ECO:0000313" key="3">
    <source>
        <dbReference type="Proteomes" id="UP000663292"/>
    </source>
</evidence>
<evidence type="ECO:0000259" key="1">
    <source>
        <dbReference type="Pfam" id="PF18545"/>
    </source>
</evidence>